<evidence type="ECO:0000313" key="2">
    <source>
        <dbReference type="EMBL" id="KAG5457077.1"/>
    </source>
</evidence>
<dbReference type="EMBL" id="JAEFCI010010673">
    <property type="protein sequence ID" value="KAG5457077.1"/>
    <property type="molecule type" value="Genomic_DNA"/>
</dbReference>
<proteinExistence type="predicted"/>
<keyword evidence="3" id="KW-1185">Reference proteome</keyword>
<feature type="region of interest" description="Disordered" evidence="1">
    <location>
        <begin position="58"/>
        <end position="122"/>
    </location>
</feature>
<protein>
    <submittedName>
        <fullName evidence="2">Uncharacterized protein</fullName>
    </submittedName>
</protein>
<dbReference type="AlphaFoldDB" id="A0A8H7ZPN7"/>
<sequence>MVTFVHAGCLSTLTVGGSGLRGRFGACERSALATAGEHPRPPTVFSLSALATAAAAATDATRHAGETAPFFPATRPPPPLPQGLRPASAVHAMQDLSLQTSAPAPQQQQAAGGAEGRASTHC</sequence>
<dbReference type="Proteomes" id="UP000673691">
    <property type="component" value="Unassembled WGS sequence"/>
</dbReference>
<gene>
    <name evidence="2" type="ORF">BJ554DRAFT_3006</name>
</gene>
<organism evidence="2 3">
    <name type="scientific">Olpidium bornovanus</name>
    <dbReference type="NCBI Taxonomy" id="278681"/>
    <lineage>
        <taxon>Eukaryota</taxon>
        <taxon>Fungi</taxon>
        <taxon>Fungi incertae sedis</taxon>
        <taxon>Olpidiomycota</taxon>
        <taxon>Olpidiomycotina</taxon>
        <taxon>Olpidiomycetes</taxon>
        <taxon>Olpidiales</taxon>
        <taxon>Olpidiaceae</taxon>
        <taxon>Olpidium</taxon>
    </lineage>
</organism>
<comment type="caution">
    <text evidence="2">The sequence shown here is derived from an EMBL/GenBank/DDBJ whole genome shotgun (WGS) entry which is preliminary data.</text>
</comment>
<name>A0A8H7ZPN7_9FUNG</name>
<evidence type="ECO:0000256" key="1">
    <source>
        <dbReference type="SAM" id="MobiDB-lite"/>
    </source>
</evidence>
<accession>A0A8H7ZPN7</accession>
<evidence type="ECO:0000313" key="3">
    <source>
        <dbReference type="Proteomes" id="UP000673691"/>
    </source>
</evidence>
<reference evidence="2 3" key="1">
    <citation type="journal article" name="Sci. Rep.">
        <title>Genome-scale phylogenetic analyses confirm Olpidium as the closest living zoosporic fungus to the non-flagellated, terrestrial fungi.</title>
        <authorList>
            <person name="Chang Y."/>
            <person name="Rochon D."/>
            <person name="Sekimoto S."/>
            <person name="Wang Y."/>
            <person name="Chovatia M."/>
            <person name="Sandor L."/>
            <person name="Salamov A."/>
            <person name="Grigoriev I.V."/>
            <person name="Stajich J.E."/>
            <person name="Spatafora J.W."/>
        </authorList>
    </citation>
    <scope>NUCLEOTIDE SEQUENCE [LARGE SCALE GENOMIC DNA]</scope>
    <source>
        <strain evidence="2">S191</strain>
    </source>
</reference>
<feature type="compositionally biased region" description="Low complexity" evidence="1">
    <location>
        <begin position="102"/>
        <end position="112"/>
    </location>
</feature>